<keyword evidence="1" id="KW-0813">Transport</keyword>
<evidence type="ECO:0000313" key="5">
    <source>
        <dbReference type="EMBL" id="GMA88257.1"/>
    </source>
</evidence>
<evidence type="ECO:0000256" key="1">
    <source>
        <dbReference type="ARBA" id="ARBA00022448"/>
    </source>
</evidence>
<evidence type="ECO:0008006" key="7">
    <source>
        <dbReference type="Google" id="ProtNLM"/>
    </source>
</evidence>
<protein>
    <recommendedName>
        <fullName evidence="7">ABC transporter domain-containing protein</fullName>
    </recommendedName>
</protein>
<dbReference type="Proteomes" id="UP001157017">
    <property type="component" value="Unassembled WGS sequence"/>
</dbReference>
<dbReference type="Gene3D" id="3.40.50.300">
    <property type="entry name" value="P-loop containing nucleotide triphosphate hydrolases"/>
    <property type="match status" value="1"/>
</dbReference>
<organism evidence="5 6">
    <name type="scientific">Angustibacter aerolatus</name>
    <dbReference type="NCBI Taxonomy" id="1162965"/>
    <lineage>
        <taxon>Bacteria</taxon>
        <taxon>Bacillati</taxon>
        <taxon>Actinomycetota</taxon>
        <taxon>Actinomycetes</taxon>
        <taxon>Kineosporiales</taxon>
        <taxon>Kineosporiaceae</taxon>
    </lineage>
</organism>
<evidence type="ECO:0000256" key="3">
    <source>
        <dbReference type="ARBA" id="ARBA00022741"/>
    </source>
</evidence>
<keyword evidence="2" id="KW-0677">Repeat</keyword>
<evidence type="ECO:0000313" key="6">
    <source>
        <dbReference type="Proteomes" id="UP001157017"/>
    </source>
</evidence>
<dbReference type="PANTHER" id="PTHR43790">
    <property type="entry name" value="CARBOHYDRATE TRANSPORT ATP-BINDING PROTEIN MG119-RELATED"/>
    <property type="match status" value="1"/>
</dbReference>
<sequence>MHLRTADDVEHDITRWPTQRRRERGIAFVPEDRHRQALLLTAPLWENRVLGEQWSRDFFRFGWLRRRHARTDTARIMREYDVRAPGPDTLASALSGGNQQKAIIGRELESGPGVLVAAHPTRGVDVGAQSAIWDRIRQARRDGLATMLVSADLDELIGLSDTLYVILRGRLVARLDPAHVTPEVLGAYMTGADTQAAQGGAA</sequence>
<evidence type="ECO:0000256" key="4">
    <source>
        <dbReference type="ARBA" id="ARBA00022840"/>
    </source>
</evidence>
<proteinExistence type="predicted"/>
<reference evidence="6" key="1">
    <citation type="journal article" date="2019" name="Int. J. Syst. Evol. Microbiol.">
        <title>The Global Catalogue of Microorganisms (GCM) 10K type strain sequencing project: providing services to taxonomists for standard genome sequencing and annotation.</title>
        <authorList>
            <consortium name="The Broad Institute Genomics Platform"/>
            <consortium name="The Broad Institute Genome Sequencing Center for Infectious Disease"/>
            <person name="Wu L."/>
            <person name="Ma J."/>
        </authorList>
    </citation>
    <scope>NUCLEOTIDE SEQUENCE [LARGE SCALE GENOMIC DNA]</scope>
    <source>
        <strain evidence="6">NBRC 108730</strain>
    </source>
</reference>
<dbReference type="PANTHER" id="PTHR43790:SF9">
    <property type="entry name" value="GALACTOFURANOSE TRANSPORTER ATP-BINDING PROTEIN YTFR"/>
    <property type="match status" value="1"/>
</dbReference>
<evidence type="ECO:0000256" key="2">
    <source>
        <dbReference type="ARBA" id="ARBA00022737"/>
    </source>
</evidence>
<keyword evidence="6" id="KW-1185">Reference proteome</keyword>
<name>A0ABQ6JJ30_9ACTN</name>
<dbReference type="InterPro" id="IPR027417">
    <property type="entry name" value="P-loop_NTPase"/>
</dbReference>
<keyword evidence="4" id="KW-0067">ATP-binding</keyword>
<dbReference type="SUPFAM" id="SSF52540">
    <property type="entry name" value="P-loop containing nucleoside triphosphate hydrolases"/>
    <property type="match status" value="1"/>
</dbReference>
<dbReference type="EMBL" id="BSUZ01000001">
    <property type="protein sequence ID" value="GMA88257.1"/>
    <property type="molecule type" value="Genomic_DNA"/>
</dbReference>
<comment type="caution">
    <text evidence="5">The sequence shown here is derived from an EMBL/GenBank/DDBJ whole genome shotgun (WGS) entry which is preliminary data.</text>
</comment>
<accession>A0ABQ6JJ30</accession>
<dbReference type="InterPro" id="IPR050107">
    <property type="entry name" value="ABC_carbohydrate_import_ATPase"/>
</dbReference>
<gene>
    <name evidence="5" type="ORF">GCM10025868_35070</name>
</gene>
<keyword evidence="3" id="KW-0547">Nucleotide-binding</keyword>